<dbReference type="InterPro" id="IPR006091">
    <property type="entry name" value="Acyl-CoA_Oxase/DH_mid-dom"/>
</dbReference>
<evidence type="ECO:0000259" key="8">
    <source>
        <dbReference type="Pfam" id="PF18158"/>
    </source>
</evidence>
<feature type="domain" description="Acyl-CoA dehydrogenase 11-like C-terminal" evidence="9">
    <location>
        <begin position="466"/>
        <end position="587"/>
    </location>
</feature>
<evidence type="ECO:0000256" key="4">
    <source>
        <dbReference type="ARBA" id="ARBA00023002"/>
    </source>
</evidence>
<evidence type="ECO:0000256" key="3">
    <source>
        <dbReference type="ARBA" id="ARBA00022827"/>
    </source>
</evidence>
<keyword evidence="10" id="KW-1185">Reference proteome</keyword>
<dbReference type="InterPro" id="IPR052904">
    <property type="entry name" value="Acyl-CoA_dehydrogenase-like"/>
</dbReference>
<feature type="domain" description="Acyl-CoA oxidase/dehydrogenase middle" evidence="7">
    <location>
        <begin position="188"/>
        <end position="291"/>
    </location>
</feature>
<dbReference type="Pfam" id="PF02770">
    <property type="entry name" value="Acyl-CoA_dh_M"/>
    <property type="match status" value="1"/>
</dbReference>
<sequence length="597" mass="66109">MDAYTKQHPSAPFARAEVGVFCQEPPRLGNPYLEDAFLQAYLKAHLPPKVFTEMSPDLERFGVCLKNEIDLLGRECELNPPRLQQFDAWGRRVDQIITCAAWKKMKEISAKEGLIAEAYERRYSSWSRVYQVAKLYLYGPSAGLFTCPLAMTDGAAKAIESLGIPRPVQEAYANLTSRDPRKFWTSGQWMTERKGGSDVANGTETVARELPDGSYTLHGLKWFTSATDSDISLTLARVMTAEGQVKQGSKGLSLFYLETRDKEGKLNGIQIQRLKEKLGTKQVPTAELFLDGARAHRISAEGRGVASIANMLTITRIHNVISAVASMRRMITMARDYATKREAFGKPLKEHPLHIQTLARMEVQVRGAFLLLMEISRLLGLEETNMATEQEQHILRLLTPVAKLYTGKQAIAVNSEGLECFGGQGYMEDTGLPAVLRDSQVLTIWEGTTNILSLDVLRSLIKSQGKVLDAFFSSAQAKLEAAFSRSELKPSVQTAQSALHKLGQFVQKAGSKGEAGMQLAARDFAYTLARIYGGVLLLEYASRPNASTTDVVAAQRWCHQELCPIDREDKVGSYNTEAPFLDLSLVYDGSPVLQGKL</sequence>
<dbReference type="InterPro" id="IPR053998">
    <property type="entry name" value="ACDH-11_C"/>
</dbReference>
<gene>
    <name evidence="11" type="primary">LOC107122289</name>
</gene>
<feature type="domain" description="Acyl-CoA dehydrogenase/oxidase C-terminal" evidence="6">
    <location>
        <begin position="302"/>
        <end position="460"/>
    </location>
</feature>
<name>A0ABM1L4D5_GEKJA</name>
<dbReference type="SUPFAM" id="SSF47203">
    <property type="entry name" value="Acyl-CoA dehydrogenase C-terminal domain-like"/>
    <property type="match status" value="1"/>
</dbReference>
<dbReference type="PANTHER" id="PTHR42707">
    <property type="entry name" value="ACYL-COA DEHYDROGENASE"/>
    <property type="match status" value="1"/>
</dbReference>
<dbReference type="Gene3D" id="1.20.140.10">
    <property type="entry name" value="Butyryl-CoA Dehydrogenase, subunit A, domain 3"/>
    <property type="match status" value="1"/>
</dbReference>
<evidence type="ECO:0000256" key="2">
    <source>
        <dbReference type="ARBA" id="ARBA00022630"/>
    </source>
</evidence>
<organism evidence="10 11">
    <name type="scientific">Gekko japonicus</name>
    <name type="common">Schlegel's Japanese gecko</name>
    <dbReference type="NCBI Taxonomy" id="146911"/>
    <lineage>
        <taxon>Eukaryota</taxon>
        <taxon>Metazoa</taxon>
        <taxon>Chordata</taxon>
        <taxon>Craniata</taxon>
        <taxon>Vertebrata</taxon>
        <taxon>Euteleostomi</taxon>
        <taxon>Lepidosauria</taxon>
        <taxon>Squamata</taxon>
        <taxon>Bifurcata</taxon>
        <taxon>Gekkota</taxon>
        <taxon>Gekkonidae</taxon>
        <taxon>Gekkoninae</taxon>
        <taxon>Gekko</taxon>
    </lineage>
</organism>
<dbReference type="InterPro" id="IPR036250">
    <property type="entry name" value="AcylCo_DH-like_C"/>
</dbReference>
<evidence type="ECO:0000313" key="11">
    <source>
        <dbReference type="RefSeq" id="XP_015280822.1"/>
    </source>
</evidence>
<dbReference type="PANTHER" id="PTHR42707:SF2">
    <property type="entry name" value="ACD11 DEHYDROGENASE"/>
    <property type="match status" value="1"/>
</dbReference>
<dbReference type="Gene3D" id="2.40.110.20">
    <property type="match status" value="1"/>
</dbReference>
<evidence type="ECO:0000256" key="1">
    <source>
        <dbReference type="ARBA" id="ARBA00009347"/>
    </source>
</evidence>
<keyword evidence="2 5" id="KW-0285">Flavoprotein</keyword>
<dbReference type="GeneID" id="107122289"/>
<proteinExistence type="inferred from homology"/>
<dbReference type="Pfam" id="PF00441">
    <property type="entry name" value="Acyl-CoA_dh_1"/>
    <property type="match status" value="1"/>
</dbReference>
<dbReference type="Pfam" id="PF18158">
    <property type="entry name" value="AidB_N"/>
    <property type="match status" value="1"/>
</dbReference>
<dbReference type="Proteomes" id="UP000694871">
    <property type="component" value="Unplaced"/>
</dbReference>
<dbReference type="Gene3D" id="6.10.250.600">
    <property type="match status" value="1"/>
</dbReference>
<evidence type="ECO:0000313" key="10">
    <source>
        <dbReference type="Proteomes" id="UP000694871"/>
    </source>
</evidence>
<keyword evidence="4 5" id="KW-0560">Oxidoreductase</keyword>
<comment type="cofactor">
    <cofactor evidence="5">
        <name>FAD</name>
        <dbReference type="ChEBI" id="CHEBI:57692"/>
    </cofactor>
</comment>
<dbReference type="InterPro" id="IPR009075">
    <property type="entry name" value="AcylCo_DH/oxidase_C"/>
</dbReference>
<protein>
    <submittedName>
        <fullName evidence="11">Acyl-CoA dehydrogenase family member 11-like</fullName>
    </submittedName>
</protein>
<dbReference type="SUPFAM" id="SSF56645">
    <property type="entry name" value="Acyl-CoA dehydrogenase NM domain-like"/>
    <property type="match status" value="1"/>
</dbReference>
<accession>A0ABM1L4D5</accession>
<feature type="domain" description="Adaptive response protein AidB N-terminal" evidence="8">
    <location>
        <begin position="30"/>
        <end position="161"/>
    </location>
</feature>
<dbReference type="InterPro" id="IPR009100">
    <property type="entry name" value="AcylCoA_DH/oxidase_NM_dom_sf"/>
</dbReference>
<evidence type="ECO:0000259" key="9">
    <source>
        <dbReference type="Pfam" id="PF22217"/>
    </source>
</evidence>
<dbReference type="InterPro" id="IPR041504">
    <property type="entry name" value="AidB_N"/>
</dbReference>
<reference evidence="11" key="1">
    <citation type="submission" date="2025-08" db="UniProtKB">
        <authorList>
            <consortium name="RefSeq"/>
        </authorList>
    </citation>
    <scope>IDENTIFICATION</scope>
</reference>
<keyword evidence="3 5" id="KW-0274">FAD</keyword>
<evidence type="ECO:0000259" key="7">
    <source>
        <dbReference type="Pfam" id="PF02770"/>
    </source>
</evidence>
<evidence type="ECO:0000259" key="6">
    <source>
        <dbReference type="Pfam" id="PF00441"/>
    </source>
</evidence>
<dbReference type="Pfam" id="PF22217">
    <property type="entry name" value="ACDH-11_C"/>
    <property type="match status" value="1"/>
</dbReference>
<evidence type="ECO:0000256" key="5">
    <source>
        <dbReference type="RuleBase" id="RU362125"/>
    </source>
</evidence>
<dbReference type="RefSeq" id="XP_015280822.1">
    <property type="nucleotide sequence ID" value="XM_015425336.1"/>
</dbReference>
<comment type="similarity">
    <text evidence="1 5">Belongs to the acyl-CoA dehydrogenase family.</text>
</comment>